<accession>A0A481Z9P7</accession>
<gene>
    <name evidence="1" type="ORF">LCPAC401_01750</name>
</gene>
<proteinExistence type="predicted"/>
<sequence>MFTSRKKATDGLNSYCKECNNESKFPRQEIGEKNCDRCNLTKDVSLFVTRVKNKSCLAGTCSDCYTIYIAKRLSKLDIFISYLCSQAKLRAKKRNLEYDIDKDDIITLWKEQKQTCIGTGYVMTHIKNPPDPTNIHRIALSQYYNMSIDRINNNLGYIKGNIQLCTVGHNFIKYVFTEDFVYSMARNIDEYDGTLNKVKTISIIERFIRTKLKDTSYSLHNRSKLIKLDITQKDLYTIFEKQGGLCALSGRPMTFYTSSRLRSLKGRKNLIEDNYFNLKDYTIDNVQLVCLCVNMMKKDMPQDMFLDFCKAIAKTHPI</sequence>
<name>A0A481Z9P7_9VIRU</name>
<organism evidence="1">
    <name type="scientific">Pithovirus LCPAC401</name>
    <dbReference type="NCBI Taxonomy" id="2506595"/>
    <lineage>
        <taxon>Viruses</taxon>
        <taxon>Pithoviruses</taxon>
    </lineage>
</organism>
<evidence type="ECO:0000313" key="1">
    <source>
        <dbReference type="EMBL" id="QBK92537.1"/>
    </source>
</evidence>
<reference evidence="1" key="1">
    <citation type="journal article" date="2019" name="MBio">
        <title>Virus Genomes from Deep Sea Sediments Expand the Ocean Megavirome and Support Independent Origins of Viral Gigantism.</title>
        <authorList>
            <person name="Backstrom D."/>
            <person name="Yutin N."/>
            <person name="Jorgensen S.L."/>
            <person name="Dharamshi J."/>
            <person name="Homa F."/>
            <person name="Zaremba-Niedwiedzka K."/>
            <person name="Spang A."/>
            <person name="Wolf Y.I."/>
            <person name="Koonin E.V."/>
            <person name="Ettema T.J."/>
        </authorList>
    </citation>
    <scope>NUCLEOTIDE SEQUENCE</scope>
</reference>
<dbReference type="Gene3D" id="3.30.40.220">
    <property type="match status" value="2"/>
</dbReference>
<protein>
    <submittedName>
        <fullName evidence="1">Zn-finger protein</fullName>
    </submittedName>
</protein>
<dbReference type="EMBL" id="MK500578">
    <property type="protein sequence ID" value="QBK92537.1"/>
    <property type="molecule type" value="Genomic_DNA"/>
</dbReference>